<dbReference type="EMBL" id="JBHTEE010000001">
    <property type="protein sequence ID" value="MFC7604541.1"/>
    <property type="molecule type" value="Genomic_DNA"/>
</dbReference>
<comment type="caution">
    <text evidence="3">The sequence shown here is derived from an EMBL/GenBank/DDBJ whole genome shotgun (WGS) entry which is preliminary data.</text>
</comment>
<feature type="transmembrane region" description="Helical" evidence="2">
    <location>
        <begin position="20"/>
        <end position="43"/>
    </location>
</feature>
<sequence>MGYPPPPQYGQPPRGETGRGLTVIVVMALGMAIGAVITVFMVLNPPSSPPVAAPTPDAEHSEASVRQAAQPALDAYSSGSYGDFWDLWTTRAQGLITREEYTRLFGLCPPLVANSPLTIADVAITGDTAIVRASRLGETTEFGFVFESDSWRYEPPPEEQSEYRKPVDQIAEQRRAAGFCGTATPTSAPSDPAPGPSTPTQPSGFLE</sequence>
<evidence type="ECO:0000256" key="1">
    <source>
        <dbReference type="SAM" id="MobiDB-lite"/>
    </source>
</evidence>
<evidence type="ECO:0008006" key="5">
    <source>
        <dbReference type="Google" id="ProtNLM"/>
    </source>
</evidence>
<feature type="region of interest" description="Disordered" evidence="1">
    <location>
        <begin position="174"/>
        <end position="207"/>
    </location>
</feature>
<keyword evidence="2" id="KW-0812">Transmembrane</keyword>
<evidence type="ECO:0000256" key="2">
    <source>
        <dbReference type="SAM" id="Phobius"/>
    </source>
</evidence>
<name>A0ABW2T8C3_9ACTN</name>
<organism evidence="3 4">
    <name type="scientific">Streptosporangium amethystogenes subsp. fukuiense</name>
    <dbReference type="NCBI Taxonomy" id="698418"/>
    <lineage>
        <taxon>Bacteria</taxon>
        <taxon>Bacillati</taxon>
        <taxon>Actinomycetota</taxon>
        <taxon>Actinomycetes</taxon>
        <taxon>Streptosporangiales</taxon>
        <taxon>Streptosporangiaceae</taxon>
        <taxon>Streptosporangium</taxon>
    </lineage>
</organism>
<gene>
    <name evidence="3" type="ORF">ACFQVD_30975</name>
</gene>
<dbReference type="RefSeq" id="WP_343970883.1">
    <property type="nucleotide sequence ID" value="NZ_BAAAGK010000087.1"/>
</dbReference>
<protein>
    <recommendedName>
        <fullName evidence="5">EF-hand domain-containing protein</fullName>
    </recommendedName>
</protein>
<accession>A0ABW2T8C3</accession>
<dbReference type="Proteomes" id="UP001596514">
    <property type="component" value="Unassembled WGS sequence"/>
</dbReference>
<keyword evidence="2" id="KW-1133">Transmembrane helix</keyword>
<evidence type="ECO:0000313" key="4">
    <source>
        <dbReference type="Proteomes" id="UP001596514"/>
    </source>
</evidence>
<proteinExistence type="predicted"/>
<feature type="compositionally biased region" description="Low complexity" evidence="1">
    <location>
        <begin position="181"/>
        <end position="190"/>
    </location>
</feature>
<evidence type="ECO:0000313" key="3">
    <source>
        <dbReference type="EMBL" id="MFC7604541.1"/>
    </source>
</evidence>
<keyword evidence="4" id="KW-1185">Reference proteome</keyword>
<reference evidence="4" key="1">
    <citation type="journal article" date="2019" name="Int. J. Syst. Evol. Microbiol.">
        <title>The Global Catalogue of Microorganisms (GCM) 10K type strain sequencing project: providing services to taxonomists for standard genome sequencing and annotation.</title>
        <authorList>
            <consortium name="The Broad Institute Genomics Platform"/>
            <consortium name="The Broad Institute Genome Sequencing Center for Infectious Disease"/>
            <person name="Wu L."/>
            <person name="Ma J."/>
        </authorList>
    </citation>
    <scope>NUCLEOTIDE SEQUENCE [LARGE SCALE GENOMIC DNA]</scope>
    <source>
        <strain evidence="4">JCM 10083</strain>
    </source>
</reference>
<keyword evidence="2" id="KW-0472">Membrane</keyword>